<reference evidence="2" key="1">
    <citation type="submission" date="2014-11" db="EMBL/GenBank/DDBJ databases">
        <authorList>
            <person name="Otto D Thomas"/>
            <person name="Naeem Raeece"/>
        </authorList>
    </citation>
    <scope>NUCLEOTIDE SEQUENCE</scope>
</reference>
<organism evidence="2">
    <name type="scientific">Chromera velia CCMP2878</name>
    <dbReference type="NCBI Taxonomy" id="1169474"/>
    <lineage>
        <taxon>Eukaryota</taxon>
        <taxon>Sar</taxon>
        <taxon>Alveolata</taxon>
        <taxon>Colpodellida</taxon>
        <taxon>Chromeraceae</taxon>
        <taxon>Chromera</taxon>
    </lineage>
</organism>
<sequence>MSGSDPPKINWEKYESRWETLPGEEDNGRWQYRQRILVEGDRMVIIKRVETNAPMEYLSRGDTFNNPEERRRVSEGTFHDAGHLAPRWAGAAEDERNLSPQDRDDSNRAGGEWYRTEMELRDLVKDGYQVTGGVTEYALYEKDANGEYQYREIVREHDWKIARDGVEDDHWRNGDIYRTFTPNPFHGDDNGGGGGGGGSGGGNPESNGLFQEVLNKRFAFSEKLTSANLEEGAGSGGDDVRGGGDGGQGRGGGSGGGEGRGEGGGGDSGKGKGDPDAEFKATLASEGLIDSYKRDHAEANLRSYVTAGFAEGDIGGIAARRGRLEGLDGHVEILLSPQHIFALPLREGQEVVETRGLQQLLREVYHGLMERGQAAFFSLHFNANARLYPVLHPVWIRTLVGKVIGYLDYFMKGFLSGGVFTEEFIEHHWKGRVGSRKDLVQKGHLIDLRDYCEKRGINYMSLHERLHHAGAEEGDGGEMTYQGIF</sequence>
<dbReference type="VEuPathDB" id="CryptoDB:Cvel_4489"/>
<evidence type="ECO:0000313" key="2">
    <source>
        <dbReference type="EMBL" id="CEM26655.1"/>
    </source>
</evidence>
<feature type="compositionally biased region" description="Gly residues" evidence="1">
    <location>
        <begin position="190"/>
        <end position="203"/>
    </location>
</feature>
<proteinExistence type="predicted"/>
<feature type="compositionally biased region" description="Gly residues" evidence="1">
    <location>
        <begin position="233"/>
        <end position="268"/>
    </location>
</feature>
<evidence type="ECO:0000256" key="1">
    <source>
        <dbReference type="SAM" id="MobiDB-lite"/>
    </source>
</evidence>
<feature type="compositionally biased region" description="Basic and acidic residues" evidence="1">
    <location>
        <begin position="93"/>
        <end position="107"/>
    </location>
</feature>
<dbReference type="AlphaFoldDB" id="A0A0G4GC18"/>
<dbReference type="EMBL" id="CDMZ01001070">
    <property type="protein sequence ID" value="CEM26655.1"/>
    <property type="molecule type" value="Genomic_DNA"/>
</dbReference>
<gene>
    <name evidence="2" type="ORF">Cvel_4489</name>
</gene>
<feature type="region of interest" description="Disordered" evidence="1">
    <location>
        <begin position="91"/>
        <end position="111"/>
    </location>
</feature>
<accession>A0A0G4GC18</accession>
<feature type="region of interest" description="Disordered" evidence="1">
    <location>
        <begin position="229"/>
        <end position="277"/>
    </location>
</feature>
<protein>
    <submittedName>
        <fullName evidence="2">Uncharacterized protein</fullName>
    </submittedName>
</protein>
<name>A0A0G4GC18_9ALVE</name>
<feature type="region of interest" description="Disordered" evidence="1">
    <location>
        <begin position="182"/>
        <end position="208"/>
    </location>
</feature>